<sequence length="433" mass="47314">MGPSSLLFCDTCGAANQPRAFYCRACGHSLQGIQSPLYHSATGHLLTTMLLKQHYRIIAPIAKGGMGAVYKAEDTQLGNRLVAIKEMSQSGLSPQEIQEAANAFKQEAILLANLQHPHLPSIFDHFEDNGRWYLVMSFIEGETLTHYLGRKKTGNLPLDEALSIALQLCEVLCYLHTQHPSIIFRDLKPSNVIRTASGHLYLIDFGIARHFKPGQTKDTVYYGTMGYAPPEQFGRAQTTPRSDIYSLGALLYQLISGHDPTASPFRFPPLQSFMPTTPRGLSKLLTQMLELDEAKRPANILIVKQKLQSIAGQAVTPSSPPPVRTAAAPNSNPPVPPTPSHLVQKTPLPKPAQPRVPRPAATPTPSSTNQFGPSKSSIMLNQPPRIPSRSSNSMPKPVQSRAPRPIATLNPSSTNQFGPSKSSIMLNQQKSQN</sequence>
<feature type="compositionally biased region" description="Pro residues" evidence="9">
    <location>
        <begin position="348"/>
        <end position="362"/>
    </location>
</feature>
<dbReference type="EMBL" id="BNJK01000001">
    <property type="protein sequence ID" value="GHO97598.1"/>
    <property type="molecule type" value="Genomic_DNA"/>
</dbReference>
<dbReference type="Proteomes" id="UP000597444">
    <property type="component" value="Unassembled WGS sequence"/>
</dbReference>
<evidence type="ECO:0000256" key="8">
    <source>
        <dbReference type="ARBA" id="ARBA00048679"/>
    </source>
</evidence>
<dbReference type="RefSeq" id="WP_220208128.1">
    <property type="nucleotide sequence ID" value="NZ_BNJK01000001.1"/>
</dbReference>
<feature type="region of interest" description="Disordered" evidence="9">
    <location>
        <begin position="313"/>
        <end position="433"/>
    </location>
</feature>
<dbReference type="PROSITE" id="PS50011">
    <property type="entry name" value="PROTEIN_KINASE_DOM"/>
    <property type="match status" value="1"/>
</dbReference>
<dbReference type="PANTHER" id="PTHR24363">
    <property type="entry name" value="SERINE/THREONINE PROTEIN KINASE"/>
    <property type="match status" value="1"/>
</dbReference>
<evidence type="ECO:0000259" key="10">
    <source>
        <dbReference type="PROSITE" id="PS50011"/>
    </source>
</evidence>
<name>A0A8J3N6I6_9CHLR</name>
<dbReference type="CDD" id="cd14014">
    <property type="entry name" value="STKc_PknB_like"/>
    <property type="match status" value="1"/>
</dbReference>
<evidence type="ECO:0000256" key="1">
    <source>
        <dbReference type="ARBA" id="ARBA00012513"/>
    </source>
</evidence>
<gene>
    <name evidence="11" type="ORF">KSF_076460</name>
</gene>
<comment type="caution">
    <text evidence="11">The sequence shown here is derived from an EMBL/GenBank/DDBJ whole genome shotgun (WGS) entry which is preliminary data.</text>
</comment>
<dbReference type="GO" id="GO:0005524">
    <property type="term" value="F:ATP binding"/>
    <property type="evidence" value="ECO:0007669"/>
    <property type="project" value="UniProtKB-KW"/>
</dbReference>
<dbReference type="Gene3D" id="3.30.200.20">
    <property type="entry name" value="Phosphorylase Kinase, domain 1"/>
    <property type="match status" value="1"/>
</dbReference>
<keyword evidence="2" id="KW-0723">Serine/threonine-protein kinase</keyword>
<dbReference type="GO" id="GO:0004674">
    <property type="term" value="F:protein serine/threonine kinase activity"/>
    <property type="evidence" value="ECO:0007669"/>
    <property type="project" value="UniProtKB-KW"/>
</dbReference>
<protein>
    <recommendedName>
        <fullName evidence="1">non-specific serine/threonine protein kinase</fullName>
        <ecNumber evidence="1">2.7.11.1</ecNumber>
    </recommendedName>
</protein>
<dbReference type="SUPFAM" id="SSF56112">
    <property type="entry name" value="Protein kinase-like (PK-like)"/>
    <property type="match status" value="1"/>
</dbReference>
<evidence type="ECO:0000256" key="9">
    <source>
        <dbReference type="SAM" id="MobiDB-lite"/>
    </source>
</evidence>
<evidence type="ECO:0000256" key="7">
    <source>
        <dbReference type="ARBA" id="ARBA00047899"/>
    </source>
</evidence>
<evidence type="ECO:0000313" key="11">
    <source>
        <dbReference type="EMBL" id="GHO97598.1"/>
    </source>
</evidence>
<feature type="compositionally biased region" description="Polar residues" evidence="9">
    <location>
        <begin position="366"/>
        <end position="380"/>
    </location>
</feature>
<evidence type="ECO:0000256" key="5">
    <source>
        <dbReference type="ARBA" id="ARBA00022777"/>
    </source>
</evidence>
<keyword evidence="6" id="KW-0067">ATP-binding</keyword>
<keyword evidence="5" id="KW-0418">Kinase</keyword>
<feature type="compositionally biased region" description="Polar residues" evidence="9">
    <location>
        <begin position="409"/>
        <end position="433"/>
    </location>
</feature>
<keyword evidence="12" id="KW-1185">Reference proteome</keyword>
<organism evidence="11 12">
    <name type="scientific">Reticulibacter mediterranei</name>
    <dbReference type="NCBI Taxonomy" id="2778369"/>
    <lineage>
        <taxon>Bacteria</taxon>
        <taxon>Bacillati</taxon>
        <taxon>Chloroflexota</taxon>
        <taxon>Ktedonobacteria</taxon>
        <taxon>Ktedonobacterales</taxon>
        <taxon>Reticulibacteraceae</taxon>
        <taxon>Reticulibacter</taxon>
    </lineage>
</organism>
<accession>A0A8J3N6I6</accession>
<comment type="catalytic activity">
    <reaction evidence="7">
        <text>L-threonyl-[protein] + ATP = O-phospho-L-threonyl-[protein] + ADP + H(+)</text>
        <dbReference type="Rhea" id="RHEA:46608"/>
        <dbReference type="Rhea" id="RHEA-COMP:11060"/>
        <dbReference type="Rhea" id="RHEA-COMP:11605"/>
        <dbReference type="ChEBI" id="CHEBI:15378"/>
        <dbReference type="ChEBI" id="CHEBI:30013"/>
        <dbReference type="ChEBI" id="CHEBI:30616"/>
        <dbReference type="ChEBI" id="CHEBI:61977"/>
        <dbReference type="ChEBI" id="CHEBI:456216"/>
        <dbReference type="EC" id="2.7.11.1"/>
    </reaction>
</comment>
<keyword evidence="3" id="KW-0808">Transferase</keyword>
<dbReference type="InterPro" id="IPR011009">
    <property type="entry name" value="Kinase-like_dom_sf"/>
</dbReference>
<dbReference type="PANTHER" id="PTHR24363:SF0">
    <property type="entry name" value="SERINE_THREONINE KINASE LIKE DOMAIN CONTAINING 1"/>
    <property type="match status" value="1"/>
</dbReference>
<dbReference type="AlphaFoldDB" id="A0A8J3N6I6"/>
<reference evidence="11" key="1">
    <citation type="submission" date="2020-10" db="EMBL/GenBank/DDBJ databases">
        <title>Taxonomic study of unclassified bacteria belonging to the class Ktedonobacteria.</title>
        <authorList>
            <person name="Yabe S."/>
            <person name="Wang C.M."/>
            <person name="Zheng Y."/>
            <person name="Sakai Y."/>
            <person name="Cavaletti L."/>
            <person name="Monciardini P."/>
            <person name="Donadio S."/>
        </authorList>
    </citation>
    <scope>NUCLEOTIDE SEQUENCE</scope>
    <source>
        <strain evidence="11">ID150040</strain>
    </source>
</reference>
<dbReference type="EC" id="2.7.11.1" evidence="1"/>
<dbReference type="SMART" id="SM00220">
    <property type="entry name" value="S_TKc"/>
    <property type="match status" value="1"/>
</dbReference>
<comment type="catalytic activity">
    <reaction evidence="8">
        <text>L-seryl-[protein] + ATP = O-phospho-L-seryl-[protein] + ADP + H(+)</text>
        <dbReference type="Rhea" id="RHEA:17989"/>
        <dbReference type="Rhea" id="RHEA-COMP:9863"/>
        <dbReference type="Rhea" id="RHEA-COMP:11604"/>
        <dbReference type="ChEBI" id="CHEBI:15378"/>
        <dbReference type="ChEBI" id="CHEBI:29999"/>
        <dbReference type="ChEBI" id="CHEBI:30616"/>
        <dbReference type="ChEBI" id="CHEBI:83421"/>
        <dbReference type="ChEBI" id="CHEBI:456216"/>
        <dbReference type="EC" id="2.7.11.1"/>
    </reaction>
</comment>
<dbReference type="Gene3D" id="1.10.510.10">
    <property type="entry name" value="Transferase(Phosphotransferase) domain 1"/>
    <property type="match status" value="1"/>
</dbReference>
<evidence type="ECO:0000256" key="3">
    <source>
        <dbReference type="ARBA" id="ARBA00022679"/>
    </source>
</evidence>
<evidence type="ECO:0000256" key="4">
    <source>
        <dbReference type="ARBA" id="ARBA00022741"/>
    </source>
</evidence>
<evidence type="ECO:0000256" key="2">
    <source>
        <dbReference type="ARBA" id="ARBA00022527"/>
    </source>
</evidence>
<dbReference type="Pfam" id="PF00069">
    <property type="entry name" value="Pkinase"/>
    <property type="match status" value="1"/>
</dbReference>
<keyword evidence="4" id="KW-0547">Nucleotide-binding</keyword>
<proteinExistence type="predicted"/>
<evidence type="ECO:0000313" key="12">
    <source>
        <dbReference type="Proteomes" id="UP000597444"/>
    </source>
</evidence>
<evidence type="ECO:0000256" key="6">
    <source>
        <dbReference type="ARBA" id="ARBA00022840"/>
    </source>
</evidence>
<dbReference type="InterPro" id="IPR000719">
    <property type="entry name" value="Prot_kinase_dom"/>
</dbReference>
<feature type="domain" description="Protein kinase" evidence="10">
    <location>
        <begin position="55"/>
        <end position="310"/>
    </location>
</feature>